<dbReference type="Proteomes" id="UP000448292">
    <property type="component" value="Unassembled WGS sequence"/>
</dbReference>
<feature type="transmembrane region" description="Helical" evidence="6">
    <location>
        <begin position="236"/>
        <end position="257"/>
    </location>
</feature>
<dbReference type="GO" id="GO:0016020">
    <property type="term" value="C:membrane"/>
    <property type="evidence" value="ECO:0007669"/>
    <property type="project" value="UniProtKB-SubCell"/>
</dbReference>
<evidence type="ECO:0000256" key="5">
    <source>
        <dbReference type="ARBA" id="ARBA00023136"/>
    </source>
</evidence>
<dbReference type="InterPro" id="IPR037185">
    <property type="entry name" value="EmrE-like"/>
</dbReference>
<feature type="domain" description="EamA" evidence="7">
    <location>
        <begin position="175"/>
        <end position="311"/>
    </location>
</feature>
<evidence type="ECO:0000256" key="3">
    <source>
        <dbReference type="ARBA" id="ARBA00022692"/>
    </source>
</evidence>
<name>A0A7M3MGJ7_9BACT</name>
<dbReference type="PANTHER" id="PTHR32322:SF2">
    <property type="entry name" value="EAMA DOMAIN-CONTAINING PROTEIN"/>
    <property type="match status" value="1"/>
</dbReference>
<evidence type="ECO:0000256" key="1">
    <source>
        <dbReference type="ARBA" id="ARBA00004141"/>
    </source>
</evidence>
<dbReference type="PANTHER" id="PTHR32322">
    <property type="entry name" value="INNER MEMBRANE TRANSPORTER"/>
    <property type="match status" value="1"/>
</dbReference>
<dbReference type="OrthoDB" id="5186724at2"/>
<dbReference type="InterPro" id="IPR050638">
    <property type="entry name" value="AA-Vitamin_Transporters"/>
</dbReference>
<evidence type="ECO:0000256" key="2">
    <source>
        <dbReference type="ARBA" id="ARBA00007362"/>
    </source>
</evidence>
<evidence type="ECO:0000313" key="9">
    <source>
        <dbReference type="Proteomes" id="UP000448292"/>
    </source>
</evidence>
<comment type="caution">
    <text evidence="8">The sequence shown here is derived from an EMBL/GenBank/DDBJ whole genome shotgun (WGS) entry which is preliminary data.</text>
</comment>
<dbReference type="Pfam" id="PF00892">
    <property type="entry name" value="EamA"/>
    <property type="match status" value="2"/>
</dbReference>
<dbReference type="AlphaFoldDB" id="A0A7M3MGJ7"/>
<gene>
    <name evidence="8" type="ORF">DPQ33_07420</name>
</gene>
<protein>
    <submittedName>
        <fullName evidence="8">EamA family transporter</fullName>
    </submittedName>
</protein>
<feature type="domain" description="EamA" evidence="7">
    <location>
        <begin position="31"/>
        <end position="160"/>
    </location>
</feature>
<keyword evidence="9" id="KW-1185">Reference proteome</keyword>
<feature type="transmembrane region" description="Helical" evidence="6">
    <location>
        <begin position="91"/>
        <end position="110"/>
    </location>
</feature>
<keyword evidence="5 6" id="KW-0472">Membrane</keyword>
<feature type="transmembrane region" description="Helical" evidence="6">
    <location>
        <begin position="116"/>
        <end position="137"/>
    </location>
</feature>
<keyword evidence="4 6" id="KW-1133">Transmembrane helix</keyword>
<keyword evidence="3 6" id="KW-0812">Transmembrane</keyword>
<evidence type="ECO:0000256" key="4">
    <source>
        <dbReference type="ARBA" id="ARBA00022989"/>
    </source>
</evidence>
<feature type="transmembrane region" description="Helical" evidence="6">
    <location>
        <begin position="51"/>
        <end position="71"/>
    </location>
</feature>
<feature type="transmembrane region" description="Helical" evidence="6">
    <location>
        <begin position="294"/>
        <end position="311"/>
    </location>
</feature>
<evidence type="ECO:0000313" key="8">
    <source>
        <dbReference type="EMBL" id="TVM18019.1"/>
    </source>
</evidence>
<feature type="transmembrane region" description="Helical" evidence="6">
    <location>
        <begin position="269"/>
        <end position="288"/>
    </location>
</feature>
<comment type="subcellular location">
    <subcellularLocation>
        <location evidence="1">Membrane</location>
        <topology evidence="1">Multi-pass membrane protein</topology>
    </subcellularLocation>
</comment>
<proteinExistence type="inferred from homology"/>
<dbReference type="InterPro" id="IPR000620">
    <property type="entry name" value="EamA_dom"/>
</dbReference>
<evidence type="ECO:0000256" key="6">
    <source>
        <dbReference type="SAM" id="Phobius"/>
    </source>
</evidence>
<sequence length="319" mass="34228">MSTPQRPATTAASPETQATEESAPFLVYAKLVGSVTLWGGTWIAGRYLAQHITPFPAAFIRFAIASIFLLWLTKRVEGRLPGLNRTNWLQLALLGLTGVFAYNAFFFTGLQTTTAGRAALIVAAIPAVLSVYSAIVLKEPFPPRKIAGVLLSFLGVALIVSDGNPAALFDQGLSRGDLAIFGCVASWSVYTLAGRRAMTRFSPHTSVTWSCVLGSLFLLIPALANDLPQVTFHAGWLDWLCFIYLGVFATGMAFSWYYEGVKAVGPSRAGVFINLVPVTAVVLGFLILGEPLSHSLLAGGGMVMAGVWLTNRPVKKRNC</sequence>
<evidence type="ECO:0000259" key="7">
    <source>
        <dbReference type="Pfam" id="PF00892"/>
    </source>
</evidence>
<organism evidence="8 9">
    <name type="scientific">Oceanidesulfovibrio indonesiensis</name>
    <dbReference type="NCBI Taxonomy" id="54767"/>
    <lineage>
        <taxon>Bacteria</taxon>
        <taxon>Pseudomonadati</taxon>
        <taxon>Thermodesulfobacteriota</taxon>
        <taxon>Desulfovibrionia</taxon>
        <taxon>Desulfovibrionales</taxon>
        <taxon>Desulfovibrionaceae</taxon>
        <taxon>Oceanidesulfovibrio</taxon>
    </lineage>
</organism>
<reference evidence="8 9" key="1">
    <citation type="submission" date="2018-06" db="EMBL/GenBank/DDBJ databases">
        <title>Complete genome of Desulfovibrio indonesiensis P37SLT.</title>
        <authorList>
            <person name="Crispim J.S."/>
            <person name="Vidigal P.M.P."/>
            <person name="Silva L.C.F."/>
            <person name="Laguardia C.N."/>
            <person name="Araujo L.C."/>
            <person name="Dias R.S."/>
            <person name="Sousa M.P."/>
            <person name="Paula S.O."/>
            <person name="Silva C."/>
        </authorList>
    </citation>
    <scope>NUCLEOTIDE SEQUENCE [LARGE SCALE GENOMIC DNA]</scope>
    <source>
        <strain evidence="8 9">P37SLT</strain>
    </source>
</reference>
<dbReference type="EMBL" id="QMIE01000005">
    <property type="protein sequence ID" value="TVM18019.1"/>
    <property type="molecule type" value="Genomic_DNA"/>
</dbReference>
<feature type="transmembrane region" description="Helical" evidence="6">
    <location>
        <begin position="205"/>
        <end position="224"/>
    </location>
</feature>
<feature type="transmembrane region" description="Helical" evidence="6">
    <location>
        <begin position="149"/>
        <end position="169"/>
    </location>
</feature>
<accession>A0A7M3MGJ7</accession>
<dbReference type="SUPFAM" id="SSF103481">
    <property type="entry name" value="Multidrug resistance efflux transporter EmrE"/>
    <property type="match status" value="2"/>
</dbReference>
<comment type="similarity">
    <text evidence="2">Belongs to the EamA transporter family.</text>
</comment>